<dbReference type="PANTHER" id="PTHR19857:SF8">
    <property type="entry name" value="ANGIO-ASSOCIATED MIGRATORY CELL PROTEIN"/>
    <property type="match status" value="1"/>
</dbReference>
<feature type="region of interest" description="Disordered" evidence="4">
    <location>
        <begin position="1"/>
        <end position="20"/>
    </location>
</feature>
<dbReference type="InterPro" id="IPR019775">
    <property type="entry name" value="WD40_repeat_CS"/>
</dbReference>
<dbReference type="Pfam" id="PF00400">
    <property type="entry name" value="WD40"/>
    <property type="match status" value="6"/>
</dbReference>
<evidence type="ECO:0000256" key="1">
    <source>
        <dbReference type="ARBA" id="ARBA00022574"/>
    </source>
</evidence>
<dbReference type="InterPro" id="IPR036322">
    <property type="entry name" value="WD40_repeat_dom_sf"/>
</dbReference>
<reference evidence="5 6" key="1">
    <citation type="submission" date="2024-03" db="EMBL/GenBank/DDBJ databases">
        <title>Complete genome sequence of the green alga Chloropicon roscoffensis RCC1871.</title>
        <authorList>
            <person name="Lemieux C."/>
            <person name="Pombert J.-F."/>
            <person name="Otis C."/>
            <person name="Turmel M."/>
        </authorList>
    </citation>
    <scope>NUCLEOTIDE SEQUENCE [LARGE SCALE GENOMIC DNA]</scope>
    <source>
        <strain evidence="5 6">RCC1871</strain>
    </source>
</reference>
<feature type="repeat" description="WD" evidence="3">
    <location>
        <begin position="130"/>
        <end position="171"/>
    </location>
</feature>
<name>A0AAX4PKV3_9CHLO</name>
<dbReference type="SUPFAM" id="SSF50978">
    <property type="entry name" value="WD40 repeat-like"/>
    <property type="match status" value="1"/>
</dbReference>
<dbReference type="PANTHER" id="PTHR19857">
    <property type="entry name" value="MITOCHONDRIAL DIVISION PROTEIN 1-RELATED"/>
    <property type="match status" value="1"/>
</dbReference>
<feature type="repeat" description="WD" evidence="3">
    <location>
        <begin position="172"/>
        <end position="205"/>
    </location>
</feature>
<feature type="repeat" description="WD" evidence="3">
    <location>
        <begin position="227"/>
        <end position="268"/>
    </location>
</feature>
<evidence type="ECO:0000256" key="2">
    <source>
        <dbReference type="ARBA" id="ARBA00022737"/>
    </source>
</evidence>
<keyword evidence="6" id="KW-1185">Reference proteome</keyword>
<keyword evidence="1 3" id="KW-0853">WD repeat</keyword>
<dbReference type="PRINTS" id="PR00320">
    <property type="entry name" value="GPROTEINBRPT"/>
</dbReference>
<dbReference type="SMART" id="SM00320">
    <property type="entry name" value="WD40"/>
    <property type="match status" value="8"/>
</dbReference>
<dbReference type="PROSITE" id="PS50294">
    <property type="entry name" value="WD_REPEATS_REGION"/>
    <property type="match status" value="4"/>
</dbReference>
<dbReference type="Gene3D" id="2.130.10.10">
    <property type="entry name" value="YVTN repeat-like/Quinoprotein amine dehydrogenase"/>
    <property type="match status" value="1"/>
</dbReference>
<dbReference type="InterPro" id="IPR001680">
    <property type="entry name" value="WD40_rpt"/>
</dbReference>
<evidence type="ECO:0000313" key="5">
    <source>
        <dbReference type="EMBL" id="WZN66541.1"/>
    </source>
</evidence>
<feature type="compositionally biased region" description="Gly residues" evidence="4">
    <location>
        <begin position="1"/>
        <end position="15"/>
    </location>
</feature>
<evidence type="ECO:0000256" key="4">
    <source>
        <dbReference type="SAM" id="MobiDB-lite"/>
    </source>
</evidence>
<proteinExistence type="predicted"/>
<dbReference type="InterPro" id="IPR051179">
    <property type="entry name" value="WD_repeat_multifunction"/>
</dbReference>
<dbReference type="InterPro" id="IPR015943">
    <property type="entry name" value="WD40/YVTN_repeat-like_dom_sf"/>
</dbReference>
<evidence type="ECO:0000256" key="3">
    <source>
        <dbReference type="PROSITE-ProRule" id="PRU00221"/>
    </source>
</evidence>
<sequence length="448" mass="46724">MAEGGDVGPGAMGTGGDEDLEVFMPEDAEVVADLEGQASDSEEDMDLEELELEGALPVDDVLDCERDDARACLVACEASGSSGKDPEPPKPVYAVKWNPQDPSMAACGCGDDRVRLWKPYHSEGANSITLEGHEDTVIDVDFDATGKLLASGGMDGRVLVWSAITGELLCALEGPGEAVEFVSWHPAGRVLLAGSEDMTLWMWNVAVSGDEAAQGGCKAEGQCMQVFTGHQAGVTCGGFTPNGKLVVSASIDGTARVWNPRTGECQHTFAFEAKPSQEGAGGAAADEGESGNALVSLSFSHDSTMVMCGRVDGGAHVASLAASRVLFDLSEHKDSVESVAFHPSGQPFVATGSLDGSLVVWDANTAAPRVTCAHPGGVIRVQWGDGAFVYTCCLDGRVRRWDARSGQCDREWQGFVKPLLSMDVSPDGGSVVASSDDGTARVFSLAAA</sequence>
<dbReference type="PROSITE" id="PS00678">
    <property type="entry name" value="WD_REPEATS_1"/>
    <property type="match status" value="2"/>
</dbReference>
<dbReference type="AlphaFoldDB" id="A0AAX4PKV3"/>
<accession>A0AAX4PKV3</accession>
<dbReference type="InterPro" id="IPR020472">
    <property type="entry name" value="WD40_PAC1"/>
</dbReference>
<dbReference type="PROSITE" id="PS50082">
    <property type="entry name" value="WD_REPEATS_2"/>
    <property type="match status" value="4"/>
</dbReference>
<organism evidence="5 6">
    <name type="scientific">Chloropicon roscoffensis</name>
    <dbReference type="NCBI Taxonomy" id="1461544"/>
    <lineage>
        <taxon>Eukaryota</taxon>
        <taxon>Viridiplantae</taxon>
        <taxon>Chlorophyta</taxon>
        <taxon>Chloropicophyceae</taxon>
        <taxon>Chloropicales</taxon>
        <taxon>Chloropicaceae</taxon>
        <taxon>Chloropicon</taxon>
    </lineage>
</organism>
<evidence type="ECO:0000313" key="6">
    <source>
        <dbReference type="Proteomes" id="UP001472866"/>
    </source>
</evidence>
<dbReference type="EMBL" id="CP151515">
    <property type="protein sequence ID" value="WZN66541.1"/>
    <property type="molecule type" value="Genomic_DNA"/>
</dbReference>
<gene>
    <name evidence="5" type="ORF">HKI87_15g81080</name>
</gene>
<dbReference type="CDD" id="cd00200">
    <property type="entry name" value="WD40"/>
    <property type="match status" value="1"/>
</dbReference>
<keyword evidence="2" id="KW-0677">Repeat</keyword>
<protein>
    <submittedName>
        <fullName evidence="5">WD40 repeat domain-containing protein</fullName>
    </submittedName>
</protein>
<dbReference type="Proteomes" id="UP001472866">
    <property type="component" value="Chromosome 15"/>
</dbReference>
<feature type="repeat" description="WD" evidence="3">
    <location>
        <begin position="329"/>
        <end position="371"/>
    </location>
</feature>